<dbReference type="InterPro" id="IPR017850">
    <property type="entry name" value="Alkaline_phosphatase_core_sf"/>
</dbReference>
<protein>
    <submittedName>
        <fullName evidence="2">Sulfatase</fullName>
    </submittedName>
</protein>
<feature type="domain" description="Sulfatase N-terminal" evidence="1">
    <location>
        <begin position="13"/>
        <end position="344"/>
    </location>
</feature>
<dbReference type="AlphaFoldDB" id="A0A643JWD9"/>
<gene>
    <name evidence="2" type="ORF">Hfx1149_05520</name>
</gene>
<dbReference type="CDD" id="cd16148">
    <property type="entry name" value="sulfatase_like"/>
    <property type="match status" value="1"/>
</dbReference>
<dbReference type="Pfam" id="PF00884">
    <property type="entry name" value="Sulfatase"/>
    <property type="match status" value="1"/>
</dbReference>
<dbReference type="InterPro" id="IPR052701">
    <property type="entry name" value="GAG_Ulvan_Degrading_Sulfatases"/>
</dbReference>
<dbReference type="PANTHER" id="PTHR43751">
    <property type="entry name" value="SULFATASE"/>
    <property type="match status" value="1"/>
</dbReference>
<dbReference type="InterPro" id="IPR000917">
    <property type="entry name" value="Sulfatase_N"/>
</dbReference>
<organism evidence="2">
    <name type="scientific">Haloferax sp. CBA1149</name>
    <dbReference type="NCBI Taxonomy" id="2650753"/>
    <lineage>
        <taxon>Archaea</taxon>
        <taxon>Methanobacteriati</taxon>
        <taxon>Methanobacteriota</taxon>
        <taxon>Stenosarchaea group</taxon>
        <taxon>Halobacteria</taxon>
        <taxon>Halobacteriales</taxon>
        <taxon>Haloferacaceae</taxon>
        <taxon>Haloferax</taxon>
    </lineage>
</organism>
<evidence type="ECO:0000313" key="2">
    <source>
        <dbReference type="EMBL" id="KAB1187518.1"/>
    </source>
</evidence>
<evidence type="ECO:0000259" key="1">
    <source>
        <dbReference type="Pfam" id="PF00884"/>
    </source>
</evidence>
<reference evidence="2" key="1">
    <citation type="submission" date="2019-09" db="EMBL/GenBank/DDBJ databases">
        <title>Genomic analysis of Haloferax sp. CBA1149.</title>
        <authorList>
            <person name="Roh S.W."/>
        </authorList>
    </citation>
    <scope>NUCLEOTIDE SEQUENCE</scope>
    <source>
        <strain evidence="2">CBA1149</strain>
    </source>
</reference>
<comment type="caution">
    <text evidence="2">The sequence shown here is derived from an EMBL/GenBank/DDBJ whole genome shotgun (WGS) entry which is preliminary data.</text>
</comment>
<dbReference type="Gene3D" id="3.40.720.10">
    <property type="entry name" value="Alkaline Phosphatase, subunit A"/>
    <property type="match status" value="1"/>
</dbReference>
<name>A0A643JWD9_9EURY</name>
<dbReference type="PANTHER" id="PTHR43751:SF3">
    <property type="entry name" value="SULFATASE N-TERMINAL DOMAIN-CONTAINING PROTEIN"/>
    <property type="match status" value="1"/>
</dbReference>
<proteinExistence type="predicted"/>
<dbReference type="SUPFAM" id="SSF53649">
    <property type="entry name" value="Alkaline phosphatase-like"/>
    <property type="match status" value="1"/>
</dbReference>
<dbReference type="EMBL" id="VZUS01000001">
    <property type="protein sequence ID" value="KAB1187518.1"/>
    <property type="molecule type" value="Genomic_DNA"/>
</dbReference>
<sequence>MFVLEEDVTMDNPNVIILVLDSLRFDYVSPESNKSSNTPNIGDLITDGTYIDNVYSSGSWTVPAHGSLFTGKLPSETGIGGENRRFDAEQSIAQIASDNGYTSIGASTNPWITDDFGFDRGFDVFEQSFPELPFGSDDPRSVIKNIDGRGNVGEKWCDFIKWTLSSNQLARVGNSIYSFLSDELPYTEADQFNEDVLSLVTEDQSPFFLFANYMDAHEPYMDEDELGENVSWNLESLQSPPTADLTESLRQLYADDVQFLDRHIGEFFDRLRLRGMYDDSLIVLLGDHGQSLGENEYWGHGTFLYESLVKIPLVIKPPSDMSPIPDIPAPTSITDLFDFLFEVVNGRSDQIDFNSIFGNEYVVTESYGPHESLLVDGVSSDGYRGLATEDCYGIINLSTADVTTNMVEDSCLRELESIIESKKELTTKLTDTTVTGEVDQVVEQRLEQLGYK</sequence>
<accession>A0A643JWD9</accession>